<accession>A0A8E2JSA9</accession>
<reference evidence="2 3" key="1">
    <citation type="journal article" date="2016" name="Nat. Commun.">
        <title>Ectomycorrhizal ecology is imprinted in the genome of the dominant symbiotic fungus Cenococcum geophilum.</title>
        <authorList>
            <consortium name="DOE Joint Genome Institute"/>
            <person name="Peter M."/>
            <person name="Kohler A."/>
            <person name="Ohm R.A."/>
            <person name="Kuo A."/>
            <person name="Krutzmann J."/>
            <person name="Morin E."/>
            <person name="Arend M."/>
            <person name="Barry K.W."/>
            <person name="Binder M."/>
            <person name="Choi C."/>
            <person name="Clum A."/>
            <person name="Copeland A."/>
            <person name="Grisel N."/>
            <person name="Haridas S."/>
            <person name="Kipfer T."/>
            <person name="LaButti K."/>
            <person name="Lindquist E."/>
            <person name="Lipzen A."/>
            <person name="Maire R."/>
            <person name="Meier B."/>
            <person name="Mihaltcheva S."/>
            <person name="Molinier V."/>
            <person name="Murat C."/>
            <person name="Poggeler S."/>
            <person name="Quandt C.A."/>
            <person name="Sperisen C."/>
            <person name="Tritt A."/>
            <person name="Tisserant E."/>
            <person name="Crous P.W."/>
            <person name="Henrissat B."/>
            <person name="Nehls U."/>
            <person name="Egli S."/>
            <person name="Spatafora J.W."/>
            <person name="Grigoriev I.V."/>
            <person name="Martin F.M."/>
        </authorList>
    </citation>
    <scope>NUCLEOTIDE SEQUENCE [LARGE SCALE GENOMIC DNA]</scope>
    <source>
        <strain evidence="2 3">CBS 207.34</strain>
    </source>
</reference>
<feature type="region of interest" description="Disordered" evidence="1">
    <location>
        <begin position="35"/>
        <end position="116"/>
    </location>
</feature>
<dbReference type="EMBL" id="KV749839">
    <property type="protein sequence ID" value="OCL07562.1"/>
    <property type="molecule type" value="Genomic_DNA"/>
</dbReference>
<gene>
    <name evidence="2" type="ORF">AOQ84DRAFT_377569</name>
</gene>
<dbReference type="AlphaFoldDB" id="A0A8E2JSA9"/>
<sequence length="822" mass="91404">MSLTAPYTNAMRLGQGFNTYTQEIRIENAVDIRPKVTSPSRQTILDKGDAGPLKNTSVPDAPALPTESPSPTVTNGSVPATGQNPGTTANGVTNSMTDDSAGQTTKPSSSASNEDSHSMIMFEPATNSTFIIPAGPAPNTSQSVTYSTRAIDNVSDIMDALNISTSMSIKYGTIHGNGNASFVNETKVLDSELNYVVSVTVNNDAKARNNDMEFNEIEDLPLERFTEVYGDSFISGFLEGGQFNAVISVKVHDKSKFKAVKQAVDIQLAVGPSPLSVGAKESLDKEHREALKHSEISISVNWIGGGDIKKPDVQWTLESVAAVANAFPSMVARSSARTMAILTRYSSLRSFQAWKWKRLGKAYKEFETQKLKDIENTPKENKAELEAIKARKWQEPNIILNYVPCALYTADLFDALMIYKKLWKNIGEMLQDPSRYRIRPSQTNKASDKKALAKITVKTPIPSRVTQNAMLQSPINAKPSLYNGTDRIDSDINRAYTFSIDDIPEVVEDWDLEKINNCRDPIPPEPVELNEARLLCREAMTLITEEASRLVDHPHLAYAEYLGKTKTTRMKRPNYAYPEALKARLPVPVHDDAGVDLSNDTAYLKTQAHANDNDLWFRHDMVGDAKDPELSQNLGSKYTPFSTLDWSEPLGTGVKNPLRRIVFHRYKHHSYPWTNDFFKKSDDAVGALSFGFLQDDEGDKQQDGCTHMVGEVRWGERHNLARWSTFDISGLDITSVDVSYVPGHKRIAGMVFHDKVAGLTSDRFTFKSWEGNEPEGLVHELLEPPDQEDGTVWKFVGLSGQFISHPLQHEVLARVSPIWRKA</sequence>
<evidence type="ECO:0000313" key="2">
    <source>
        <dbReference type="EMBL" id="OCL07562.1"/>
    </source>
</evidence>
<feature type="compositionally biased region" description="Polar residues" evidence="1">
    <location>
        <begin position="67"/>
        <end position="113"/>
    </location>
</feature>
<name>A0A8E2JSA9_9PEZI</name>
<evidence type="ECO:0000313" key="3">
    <source>
        <dbReference type="Proteomes" id="UP000250140"/>
    </source>
</evidence>
<protein>
    <submittedName>
        <fullName evidence="2">Uncharacterized protein</fullName>
    </submittedName>
</protein>
<organism evidence="2 3">
    <name type="scientific">Glonium stellatum</name>
    <dbReference type="NCBI Taxonomy" id="574774"/>
    <lineage>
        <taxon>Eukaryota</taxon>
        <taxon>Fungi</taxon>
        <taxon>Dikarya</taxon>
        <taxon>Ascomycota</taxon>
        <taxon>Pezizomycotina</taxon>
        <taxon>Dothideomycetes</taxon>
        <taxon>Pleosporomycetidae</taxon>
        <taxon>Gloniales</taxon>
        <taxon>Gloniaceae</taxon>
        <taxon>Glonium</taxon>
    </lineage>
</organism>
<keyword evidence="3" id="KW-1185">Reference proteome</keyword>
<dbReference type="OrthoDB" id="3231004at2759"/>
<proteinExistence type="predicted"/>
<evidence type="ECO:0000256" key="1">
    <source>
        <dbReference type="SAM" id="MobiDB-lite"/>
    </source>
</evidence>
<dbReference type="Proteomes" id="UP000250140">
    <property type="component" value="Unassembled WGS sequence"/>
</dbReference>